<evidence type="ECO:0000313" key="3">
    <source>
        <dbReference type="Proteomes" id="UP001224890"/>
    </source>
</evidence>
<comment type="caution">
    <text evidence="2">The sequence shown here is derived from an EMBL/GenBank/DDBJ whole genome shotgun (WGS) entry which is preliminary data.</text>
</comment>
<dbReference type="Proteomes" id="UP001224890">
    <property type="component" value="Unassembled WGS sequence"/>
</dbReference>
<dbReference type="AlphaFoldDB" id="A0AAJ0EN80"/>
<protein>
    <submittedName>
        <fullName evidence="2">Uncharacterized protein</fullName>
    </submittedName>
</protein>
<feature type="region of interest" description="Disordered" evidence="1">
    <location>
        <begin position="19"/>
        <end position="42"/>
    </location>
</feature>
<dbReference type="RefSeq" id="XP_060423055.1">
    <property type="nucleotide sequence ID" value="XM_060567302.1"/>
</dbReference>
<sequence>MPCCISIVNSSSVPPIHSRLTLGRLPSPDRRTDRPSLNRRPFGSLRHHGAILEMPCHFSLRQNEANTLEYDQSSFMEADIGIVPSHHLLSTAPVPMPPISTSPHLSMTFSTRTVSTQAWISSHSHPSLTPPPITPIRYQGTPRCAHPTFIRIHYTIRTTLQSTANEYPYTQTPANLHTVHLAAQCNRLRVGLCSALSRSNPSRHHFSWLGPLYELAHSLNQLTSLQASDQVPTLQAWRCLSYHRHLQAA</sequence>
<accession>A0AAJ0EN80</accession>
<reference evidence="2" key="1">
    <citation type="submission" date="2021-06" db="EMBL/GenBank/DDBJ databases">
        <title>Comparative genomics, transcriptomics and evolutionary studies reveal genomic signatures of adaptation to plant cell wall in hemibiotrophic fungi.</title>
        <authorList>
            <consortium name="DOE Joint Genome Institute"/>
            <person name="Baroncelli R."/>
            <person name="Diaz J.F."/>
            <person name="Benocci T."/>
            <person name="Peng M."/>
            <person name="Battaglia E."/>
            <person name="Haridas S."/>
            <person name="Andreopoulos W."/>
            <person name="Labutti K."/>
            <person name="Pangilinan J."/>
            <person name="Floch G.L."/>
            <person name="Makela M.R."/>
            <person name="Henrissat B."/>
            <person name="Grigoriev I.V."/>
            <person name="Crouch J.A."/>
            <person name="De Vries R.P."/>
            <person name="Sukno S.A."/>
            <person name="Thon M.R."/>
        </authorList>
    </citation>
    <scope>NUCLEOTIDE SEQUENCE</scope>
    <source>
        <strain evidence="2">CBS 193.32</strain>
    </source>
</reference>
<dbReference type="GeneID" id="85451828"/>
<feature type="compositionally biased region" description="Basic and acidic residues" evidence="1">
    <location>
        <begin position="27"/>
        <end position="36"/>
    </location>
</feature>
<evidence type="ECO:0000256" key="1">
    <source>
        <dbReference type="SAM" id="MobiDB-lite"/>
    </source>
</evidence>
<gene>
    <name evidence="2" type="ORF">BDP55DRAFT_401715</name>
</gene>
<name>A0AAJ0EN80_9PEZI</name>
<evidence type="ECO:0000313" key="2">
    <source>
        <dbReference type="EMBL" id="KAK1658291.1"/>
    </source>
</evidence>
<organism evidence="2 3">
    <name type="scientific">Colletotrichum godetiae</name>
    <dbReference type="NCBI Taxonomy" id="1209918"/>
    <lineage>
        <taxon>Eukaryota</taxon>
        <taxon>Fungi</taxon>
        <taxon>Dikarya</taxon>
        <taxon>Ascomycota</taxon>
        <taxon>Pezizomycotina</taxon>
        <taxon>Sordariomycetes</taxon>
        <taxon>Hypocreomycetidae</taxon>
        <taxon>Glomerellales</taxon>
        <taxon>Glomerellaceae</taxon>
        <taxon>Colletotrichum</taxon>
        <taxon>Colletotrichum acutatum species complex</taxon>
    </lineage>
</organism>
<proteinExistence type="predicted"/>
<dbReference type="EMBL" id="JAHMHR010000076">
    <property type="protein sequence ID" value="KAK1658291.1"/>
    <property type="molecule type" value="Genomic_DNA"/>
</dbReference>
<keyword evidence="3" id="KW-1185">Reference proteome</keyword>